<feature type="compositionally biased region" description="Polar residues" evidence="1">
    <location>
        <begin position="1203"/>
        <end position="1215"/>
    </location>
</feature>
<feature type="compositionally biased region" description="Polar residues" evidence="1">
    <location>
        <begin position="862"/>
        <end position="883"/>
    </location>
</feature>
<dbReference type="EMBL" id="JAABOA010002386">
    <property type="protein sequence ID" value="KAF9579935.1"/>
    <property type="molecule type" value="Genomic_DNA"/>
</dbReference>
<evidence type="ECO:0000313" key="3">
    <source>
        <dbReference type="Proteomes" id="UP000780801"/>
    </source>
</evidence>
<feature type="compositionally biased region" description="Basic and acidic residues" evidence="1">
    <location>
        <begin position="586"/>
        <end position="596"/>
    </location>
</feature>
<feature type="compositionally biased region" description="Polar residues" evidence="1">
    <location>
        <begin position="72"/>
        <end position="92"/>
    </location>
</feature>
<feature type="compositionally biased region" description="Polar residues" evidence="1">
    <location>
        <begin position="958"/>
        <end position="973"/>
    </location>
</feature>
<dbReference type="AlphaFoldDB" id="A0A9P6FSJ1"/>
<feature type="compositionally biased region" description="Polar residues" evidence="1">
    <location>
        <begin position="389"/>
        <end position="398"/>
    </location>
</feature>
<evidence type="ECO:0000313" key="2">
    <source>
        <dbReference type="EMBL" id="KAF9579935.1"/>
    </source>
</evidence>
<feature type="compositionally biased region" description="Polar residues" evidence="1">
    <location>
        <begin position="159"/>
        <end position="175"/>
    </location>
</feature>
<feature type="compositionally biased region" description="Basic and acidic residues" evidence="1">
    <location>
        <begin position="541"/>
        <end position="563"/>
    </location>
</feature>
<feature type="compositionally biased region" description="Low complexity" evidence="1">
    <location>
        <begin position="212"/>
        <end position="225"/>
    </location>
</feature>
<dbReference type="OrthoDB" id="2432719at2759"/>
<feature type="compositionally biased region" description="Low complexity" evidence="1">
    <location>
        <begin position="930"/>
        <end position="949"/>
    </location>
</feature>
<dbReference type="Proteomes" id="UP000780801">
    <property type="component" value="Unassembled WGS sequence"/>
</dbReference>
<feature type="compositionally biased region" description="Basic and acidic residues" evidence="1">
    <location>
        <begin position="917"/>
        <end position="929"/>
    </location>
</feature>
<feature type="compositionally biased region" description="Low complexity" evidence="1">
    <location>
        <begin position="126"/>
        <end position="145"/>
    </location>
</feature>
<feature type="compositionally biased region" description="Low complexity" evidence="1">
    <location>
        <begin position="1132"/>
        <end position="1145"/>
    </location>
</feature>
<feature type="region of interest" description="Disordered" evidence="1">
    <location>
        <begin position="1171"/>
        <end position="1254"/>
    </location>
</feature>
<name>A0A9P6FSJ1_9FUNG</name>
<feature type="compositionally biased region" description="Gly residues" evidence="1">
    <location>
        <begin position="1035"/>
        <end position="1057"/>
    </location>
</feature>
<feature type="compositionally biased region" description="Polar residues" evidence="1">
    <location>
        <begin position="340"/>
        <end position="356"/>
    </location>
</feature>
<feature type="region of interest" description="Disordered" evidence="1">
    <location>
        <begin position="1"/>
        <end position="253"/>
    </location>
</feature>
<feature type="compositionally biased region" description="Basic and acidic residues" evidence="1">
    <location>
        <begin position="844"/>
        <end position="858"/>
    </location>
</feature>
<feature type="compositionally biased region" description="Low complexity" evidence="1">
    <location>
        <begin position="984"/>
        <end position="996"/>
    </location>
</feature>
<feature type="compositionally biased region" description="Polar residues" evidence="1">
    <location>
        <begin position="513"/>
        <end position="526"/>
    </location>
</feature>
<comment type="caution">
    <text evidence="2">The sequence shown here is derived from an EMBL/GenBank/DDBJ whole genome shotgun (WGS) entry which is preliminary data.</text>
</comment>
<gene>
    <name evidence="2" type="ORF">BGW38_003601</name>
</gene>
<feature type="compositionally biased region" description="Basic and acidic residues" evidence="1">
    <location>
        <begin position="622"/>
        <end position="650"/>
    </location>
</feature>
<feature type="region of interest" description="Disordered" evidence="1">
    <location>
        <begin position="819"/>
        <end position="1153"/>
    </location>
</feature>
<sequence>MDRDPEPGAGGPLNRPRTMGNQYAYNQSRDHYPSSGNNRRNQNGPGNSWQQRQGHDDNYGGNGDEDTGYNGPGNNRNSYANRQNSHYNNNPRSDYGMNGRGNYSSQKNHPSYPKEDYPDQGGYQRRPSYQQHNQYQQQQQGRGRPSSPPPHADGPQDFYRSSQRPSYSRNQSPPIQQFSRRDQSRSSDNRFDGSDNEVQYSGDNLQPYIPEPQSQQQQQQQQQPPQSQPQPQGPSKSANAAFFQDILENGGNSDMIKGLADRLMGSTYSVTVVKTYREMATQTTEDDMAKDSEWNGVRVCMSTNSPPKQPSTTPGFTTTAASKSADTEKDTSRGSVAEGSASSAQRESTLGQQRQQGEQHPDKRQPEDEQASCPADDQDRAPDHVQAQDMPQLNSATESVKADGVQPLDIEPNTETTVELVPEPIAGQEKAGDPAKDEEEATDQARPDNWSRGNHEQQPLPDIKGPESPRLTKAATDSWETRPQSSWGDRPVLGQRMKSETAVTGSPDGGPNTWETSSAPVQSGNMSDPWGPPPAQGKGEPGMKEQSRHQSEHASQSPRRESSQWEQASQDQRRSADQWRNPPQNPKRDSPEREQESQQEQESGTSGRMPHQLQQQWQQPTKRPDDRGHPSQQEERDSRGEEPPLERRDSNSWGSTSQRGQQSAWRDTPKRDQEQPNPREQAPGRTPERSDGWGPPPNQGEGQSDPWGPAPRVQADTWDPAPAATARPVMPGNRWRKGFEKTEPPMKPAPGNRGFGDVPLRTAGEFGGWDDASSDLKSAGALVDWSTGLAQEFPEEGKAVAMAVTERWDKNLGRRISHADADDSLAQPMTSATDAGATSPTETENNRNRSRPDRRIDDTPVSEETMTTASTDSYNDWKNNNSMRGGDSYHDNNPPRRGGYGGQLGRQDNPGSSWDSNNDRERSQFDQRRPSQSVSQPPRYQQQQKQPPSTGEYENDTSDQWPPSNQQPWNDATSNNSHGGGGYNNNSQQGYRNQSGGYRGGGNGGNRGNSGYDRGPGYGGSDYDGYGNGQDQESGRGGGGGGYNRDGPGGARGGGYPPRGSDRNYGGGNYLPSNQYSRGPRSTSGGPGRQSIGSPESGERNPVMAAWFNASEATVTKRANMAAGRRPNNAAGSGSSMQQDGQDSMVKTPQSAELVTSNNFMNFYQASRSKFMPGYKKKPSGHGPEGGEGEGDEYGGHYDDNESVTGSVKAMSSSAMMDPESRSRRGNSGGYGQEENLMHFQSPGRDGAANDNRQ</sequence>
<feature type="compositionally biased region" description="Low complexity" evidence="1">
    <location>
        <begin position="715"/>
        <end position="726"/>
    </location>
</feature>
<feature type="compositionally biased region" description="Low complexity" evidence="1">
    <location>
        <begin position="33"/>
        <end position="48"/>
    </location>
</feature>
<feature type="compositionally biased region" description="Polar residues" evidence="1">
    <location>
        <begin position="301"/>
        <end position="324"/>
    </location>
</feature>
<protein>
    <submittedName>
        <fullName evidence="2">Uncharacterized protein</fullName>
    </submittedName>
</protein>
<feature type="compositionally biased region" description="Basic and acidic residues" evidence="1">
    <location>
        <begin position="357"/>
        <end position="367"/>
    </location>
</feature>
<feature type="compositionally biased region" description="Basic and acidic residues" evidence="1">
    <location>
        <begin position="179"/>
        <end position="193"/>
    </location>
</feature>
<feature type="compositionally biased region" description="Polar residues" evidence="1">
    <location>
        <begin position="651"/>
        <end position="665"/>
    </location>
</feature>
<proteinExistence type="predicted"/>
<reference evidence="2" key="1">
    <citation type="journal article" date="2020" name="Fungal Divers.">
        <title>Resolving the Mortierellaceae phylogeny through synthesis of multi-gene phylogenetics and phylogenomics.</title>
        <authorList>
            <person name="Vandepol N."/>
            <person name="Liber J."/>
            <person name="Desiro A."/>
            <person name="Na H."/>
            <person name="Kennedy M."/>
            <person name="Barry K."/>
            <person name="Grigoriev I.V."/>
            <person name="Miller A.N."/>
            <person name="O'Donnell K."/>
            <person name="Stajich J.E."/>
            <person name="Bonito G."/>
        </authorList>
    </citation>
    <scope>NUCLEOTIDE SEQUENCE</scope>
    <source>
        <strain evidence="2">KOD1015</strain>
    </source>
</reference>
<organism evidence="2 3">
    <name type="scientific">Lunasporangiospora selenospora</name>
    <dbReference type="NCBI Taxonomy" id="979761"/>
    <lineage>
        <taxon>Eukaryota</taxon>
        <taxon>Fungi</taxon>
        <taxon>Fungi incertae sedis</taxon>
        <taxon>Mucoromycota</taxon>
        <taxon>Mortierellomycotina</taxon>
        <taxon>Mortierellomycetes</taxon>
        <taxon>Mortierellales</taxon>
        <taxon>Mortierellaceae</taxon>
        <taxon>Lunasporangiospora</taxon>
    </lineage>
</organism>
<feature type="region of interest" description="Disordered" evidence="1">
    <location>
        <begin position="282"/>
        <end position="762"/>
    </location>
</feature>
<evidence type="ECO:0000256" key="1">
    <source>
        <dbReference type="SAM" id="MobiDB-lite"/>
    </source>
</evidence>
<feature type="compositionally biased region" description="Polar residues" evidence="1">
    <location>
        <begin position="827"/>
        <end position="843"/>
    </location>
</feature>
<feature type="compositionally biased region" description="Gly residues" evidence="1">
    <location>
        <begin position="997"/>
        <end position="1028"/>
    </location>
</feature>
<keyword evidence="3" id="KW-1185">Reference proteome</keyword>
<accession>A0A9P6FSJ1</accession>